<dbReference type="AlphaFoldDB" id="A0A537JXV1"/>
<dbReference type="Proteomes" id="UP000318509">
    <property type="component" value="Unassembled WGS sequence"/>
</dbReference>
<gene>
    <name evidence="2" type="ORF">E6H00_13080</name>
</gene>
<evidence type="ECO:0000313" key="2">
    <source>
        <dbReference type="EMBL" id="TMI88361.1"/>
    </source>
</evidence>
<accession>A0A537JXV1</accession>
<keyword evidence="1" id="KW-0812">Transmembrane</keyword>
<proteinExistence type="predicted"/>
<evidence type="ECO:0000256" key="1">
    <source>
        <dbReference type="SAM" id="Phobius"/>
    </source>
</evidence>
<feature type="transmembrane region" description="Helical" evidence="1">
    <location>
        <begin position="136"/>
        <end position="157"/>
    </location>
</feature>
<organism evidence="2 3">
    <name type="scientific">Candidatus Segetimicrobium genomatis</name>
    <dbReference type="NCBI Taxonomy" id="2569760"/>
    <lineage>
        <taxon>Bacteria</taxon>
        <taxon>Bacillati</taxon>
        <taxon>Candidatus Sysuimicrobiota</taxon>
        <taxon>Candidatus Sysuimicrobiia</taxon>
        <taxon>Candidatus Sysuimicrobiales</taxon>
        <taxon>Candidatus Segetimicrobiaceae</taxon>
        <taxon>Candidatus Segetimicrobium</taxon>
    </lineage>
</organism>
<reference evidence="2 3" key="1">
    <citation type="journal article" date="2019" name="Nat. Microbiol.">
        <title>Mediterranean grassland soil C-N compound turnover is dependent on rainfall and depth, and is mediated by genomically divergent microorganisms.</title>
        <authorList>
            <person name="Diamond S."/>
            <person name="Andeer P.F."/>
            <person name="Li Z."/>
            <person name="Crits-Christoph A."/>
            <person name="Burstein D."/>
            <person name="Anantharaman K."/>
            <person name="Lane K.R."/>
            <person name="Thomas B.C."/>
            <person name="Pan C."/>
            <person name="Northen T.R."/>
            <person name="Banfield J.F."/>
        </authorList>
    </citation>
    <scope>NUCLEOTIDE SEQUENCE [LARGE SCALE GENOMIC DNA]</scope>
    <source>
        <strain evidence="2">NP_3</strain>
    </source>
</reference>
<name>A0A537JXV1_9BACT</name>
<comment type="caution">
    <text evidence="2">The sequence shown here is derived from an EMBL/GenBank/DDBJ whole genome shotgun (WGS) entry which is preliminary data.</text>
</comment>
<dbReference type="EMBL" id="VBAK01000141">
    <property type="protein sequence ID" value="TMI88361.1"/>
    <property type="molecule type" value="Genomic_DNA"/>
</dbReference>
<evidence type="ECO:0000313" key="3">
    <source>
        <dbReference type="Proteomes" id="UP000318509"/>
    </source>
</evidence>
<protein>
    <submittedName>
        <fullName evidence="2">Uncharacterized protein</fullName>
    </submittedName>
</protein>
<keyword evidence="1" id="KW-1133">Transmembrane helix</keyword>
<keyword evidence="1" id="KW-0472">Membrane</keyword>
<sequence>MTALAQFDPYAPYRGAALLLGRRPNPYVFAGQRRRRSFSRSLTGIGALSPDQAAEQIFPAASVRAGAGHNQAVRDLIARAVSAGQLLDPSGAPGYSQAGDCSATGVSSNVRLAQTASGLALTGVSIGLLASGAVTAAALAPFTMGISAIIGLFPIIFGHHARAVKKEQSVLCAAVPAANNYLQIIDQAVGGGMASPADAQAALDSLVSGFRSQVSGILHGSDPTSSGECNAACVMLSQLRAIVAYKKSVYQDMASPAAAASSPVAAISGAAGSFGIPSWALWLLGGILLYEFAT</sequence>